<dbReference type="InterPro" id="IPR053134">
    <property type="entry name" value="RNA-dir_DNA_polymerase"/>
</dbReference>
<dbReference type="FunFam" id="3.30.70.270:FF:000143">
    <property type="match status" value="1"/>
</dbReference>
<dbReference type="KEGG" id="spu:115929269"/>
<dbReference type="Gene3D" id="3.30.70.270">
    <property type="match status" value="1"/>
</dbReference>
<accession>A0A7M7PM81</accession>
<dbReference type="EnsemblMetazoa" id="XM_030997958">
    <property type="protein sequence ID" value="XP_030853818"/>
    <property type="gene ID" value="LOC115929269"/>
</dbReference>
<reference evidence="1" key="2">
    <citation type="submission" date="2021-01" db="UniProtKB">
        <authorList>
            <consortium name="EnsemblMetazoa"/>
        </authorList>
    </citation>
    <scope>IDENTIFICATION</scope>
</reference>
<dbReference type="Gene3D" id="3.10.10.10">
    <property type="entry name" value="HIV Type 1 Reverse Transcriptase, subunit A, domain 1"/>
    <property type="match status" value="1"/>
</dbReference>
<dbReference type="CDD" id="cd01647">
    <property type="entry name" value="RT_LTR"/>
    <property type="match status" value="1"/>
</dbReference>
<reference evidence="2" key="1">
    <citation type="submission" date="2015-02" db="EMBL/GenBank/DDBJ databases">
        <title>Genome sequencing for Strongylocentrotus purpuratus.</title>
        <authorList>
            <person name="Murali S."/>
            <person name="Liu Y."/>
            <person name="Vee V."/>
            <person name="English A."/>
            <person name="Wang M."/>
            <person name="Skinner E."/>
            <person name="Han Y."/>
            <person name="Muzny D.M."/>
            <person name="Worley K.C."/>
            <person name="Gibbs R.A."/>
        </authorList>
    </citation>
    <scope>NUCLEOTIDE SEQUENCE</scope>
</reference>
<evidence type="ECO:0008006" key="3">
    <source>
        <dbReference type="Google" id="ProtNLM"/>
    </source>
</evidence>
<dbReference type="PANTHER" id="PTHR24559:SF444">
    <property type="entry name" value="REVERSE TRANSCRIPTASE DOMAIN-CONTAINING PROTEIN"/>
    <property type="match status" value="1"/>
</dbReference>
<evidence type="ECO:0000313" key="2">
    <source>
        <dbReference type="Proteomes" id="UP000007110"/>
    </source>
</evidence>
<dbReference type="GeneID" id="115929269"/>
<keyword evidence="2" id="KW-1185">Reference proteome</keyword>
<evidence type="ECO:0000313" key="1">
    <source>
        <dbReference type="EnsemblMetazoa" id="XP_030853818"/>
    </source>
</evidence>
<dbReference type="InterPro" id="IPR043128">
    <property type="entry name" value="Rev_trsase/Diguanyl_cyclase"/>
</dbReference>
<dbReference type="SUPFAM" id="SSF56672">
    <property type="entry name" value="DNA/RNA polymerases"/>
    <property type="match status" value="1"/>
</dbReference>
<dbReference type="InterPro" id="IPR043502">
    <property type="entry name" value="DNA/RNA_pol_sf"/>
</dbReference>
<proteinExistence type="predicted"/>
<sequence length="318" mass="35046">MAITTDRNDNHLLEIHTAPKGPVTRRKAPGGTQKQSLYAMGAGSQSWRPEPSDITKCSEKASRGLNDGRGKRQLVVFEERNTARNGKAPVITSLGGEAEGLFLRGGMVGRTLLNQHTQSSQEGNCVGKCERVDVVIDVESQEENVGEAGEVTGEFAPRLRSLPERSSVGLSEGQPEEKRELLLRRQDLFSKGSMDLGQTSIVAHKTETGDAEPSLPLAKREEAVRAFDEMKSQGVIEPASGEWGSMIVLVKKDGSMRFCVEYRCLNRVTKKDSYPLPRIDDILDALTGSQWFCALDLYSGYWHPRRKKGVSPKLMSDL</sequence>
<dbReference type="InParanoid" id="A0A7M7PM81"/>
<dbReference type="OrthoDB" id="9996999at2759"/>
<dbReference type="Proteomes" id="UP000007110">
    <property type="component" value="Unassembled WGS sequence"/>
</dbReference>
<name>A0A7M7PM81_STRPU</name>
<dbReference type="PANTHER" id="PTHR24559">
    <property type="entry name" value="TRANSPOSON TY3-I GAG-POL POLYPROTEIN"/>
    <property type="match status" value="1"/>
</dbReference>
<organism evidence="1 2">
    <name type="scientific">Strongylocentrotus purpuratus</name>
    <name type="common">Purple sea urchin</name>
    <dbReference type="NCBI Taxonomy" id="7668"/>
    <lineage>
        <taxon>Eukaryota</taxon>
        <taxon>Metazoa</taxon>
        <taxon>Echinodermata</taxon>
        <taxon>Eleutherozoa</taxon>
        <taxon>Echinozoa</taxon>
        <taxon>Echinoidea</taxon>
        <taxon>Euechinoidea</taxon>
        <taxon>Echinacea</taxon>
        <taxon>Camarodonta</taxon>
        <taxon>Echinidea</taxon>
        <taxon>Strongylocentrotidae</taxon>
        <taxon>Strongylocentrotus</taxon>
    </lineage>
</organism>
<dbReference type="RefSeq" id="XP_030853818.1">
    <property type="nucleotide sequence ID" value="XM_030997958.1"/>
</dbReference>
<dbReference type="AlphaFoldDB" id="A0A7M7PM81"/>
<protein>
    <recommendedName>
        <fullName evidence="3">Reverse transcriptase domain-containing protein</fullName>
    </recommendedName>
</protein>